<dbReference type="AlphaFoldDB" id="A0A182PQH1"/>
<dbReference type="SMART" id="SM00369">
    <property type="entry name" value="LRR_TYP"/>
    <property type="match status" value="6"/>
</dbReference>
<protein>
    <recommendedName>
        <fullName evidence="5">LRRCT domain-containing protein</fullName>
    </recommendedName>
</protein>
<keyword evidence="2" id="KW-0677">Repeat</keyword>
<dbReference type="PROSITE" id="PS51450">
    <property type="entry name" value="LRR"/>
    <property type="match status" value="2"/>
</dbReference>
<dbReference type="InterPro" id="IPR050836">
    <property type="entry name" value="SDS22/Internalin_LRR"/>
</dbReference>
<dbReference type="PANTHER" id="PTHR46652:SF3">
    <property type="entry name" value="LEUCINE-RICH REPEAT-CONTAINING PROTEIN 9"/>
    <property type="match status" value="1"/>
</dbReference>
<dbReference type="InterPro" id="IPR003591">
    <property type="entry name" value="Leu-rich_rpt_typical-subtyp"/>
</dbReference>
<dbReference type="InterPro" id="IPR001611">
    <property type="entry name" value="Leu-rich_rpt"/>
</dbReference>
<dbReference type="EnsemblMetazoa" id="AEPI009202-RA">
    <property type="protein sequence ID" value="AEPI009202-PA"/>
    <property type="gene ID" value="AEPI009202"/>
</dbReference>
<dbReference type="VEuPathDB" id="VectorBase:AEPI009202"/>
<evidence type="ECO:0000313" key="3">
    <source>
        <dbReference type="EnsemblMetazoa" id="AEPI009202-PA"/>
    </source>
</evidence>
<keyword evidence="1" id="KW-0433">Leucine-rich repeat</keyword>
<dbReference type="PANTHER" id="PTHR46652">
    <property type="entry name" value="LEUCINE-RICH REPEAT AND IQ DOMAIN-CONTAINING PROTEIN 1-RELATED"/>
    <property type="match status" value="1"/>
</dbReference>
<name>A0A182PQH1_9DIPT</name>
<evidence type="ECO:0000256" key="1">
    <source>
        <dbReference type="ARBA" id="ARBA00022614"/>
    </source>
</evidence>
<proteinExistence type="predicted"/>
<evidence type="ECO:0000256" key="2">
    <source>
        <dbReference type="ARBA" id="ARBA00022737"/>
    </source>
</evidence>
<keyword evidence="4" id="KW-1185">Reference proteome</keyword>
<evidence type="ECO:0000313" key="4">
    <source>
        <dbReference type="Proteomes" id="UP000075885"/>
    </source>
</evidence>
<evidence type="ECO:0008006" key="5">
    <source>
        <dbReference type="Google" id="ProtNLM"/>
    </source>
</evidence>
<dbReference type="STRING" id="199890.A0A182PQH1"/>
<dbReference type="Proteomes" id="UP000075885">
    <property type="component" value="Unassembled WGS sequence"/>
</dbReference>
<accession>A0A182PQH1</accession>
<reference evidence="3" key="2">
    <citation type="submission" date="2020-05" db="UniProtKB">
        <authorList>
            <consortium name="EnsemblMetazoa"/>
        </authorList>
    </citation>
    <scope>IDENTIFICATION</scope>
    <source>
        <strain evidence="3">Epiroticus2</strain>
    </source>
</reference>
<reference evidence="4" key="1">
    <citation type="submission" date="2013-03" db="EMBL/GenBank/DDBJ databases">
        <title>The Genome Sequence of Anopheles epiroticus epiroticus2.</title>
        <authorList>
            <consortium name="The Broad Institute Genomics Platform"/>
            <person name="Neafsey D.E."/>
            <person name="Howell P."/>
            <person name="Walker B."/>
            <person name="Young S.K."/>
            <person name="Zeng Q."/>
            <person name="Gargeya S."/>
            <person name="Fitzgerald M."/>
            <person name="Haas B."/>
            <person name="Abouelleil A."/>
            <person name="Allen A.W."/>
            <person name="Alvarado L."/>
            <person name="Arachchi H.M."/>
            <person name="Berlin A.M."/>
            <person name="Chapman S.B."/>
            <person name="Gainer-Dewar J."/>
            <person name="Goldberg J."/>
            <person name="Griggs A."/>
            <person name="Gujja S."/>
            <person name="Hansen M."/>
            <person name="Howarth C."/>
            <person name="Imamovic A."/>
            <person name="Ireland A."/>
            <person name="Larimer J."/>
            <person name="McCowan C."/>
            <person name="Murphy C."/>
            <person name="Pearson M."/>
            <person name="Poon T.W."/>
            <person name="Priest M."/>
            <person name="Roberts A."/>
            <person name="Saif S."/>
            <person name="Shea T."/>
            <person name="Sisk P."/>
            <person name="Sykes S."/>
            <person name="Wortman J."/>
            <person name="Nusbaum C."/>
            <person name="Birren B."/>
        </authorList>
    </citation>
    <scope>NUCLEOTIDE SEQUENCE [LARGE SCALE GENOMIC DNA]</scope>
    <source>
        <strain evidence="4">Epiroticus2</strain>
    </source>
</reference>
<dbReference type="Pfam" id="PF00560">
    <property type="entry name" value="LRR_1"/>
    <property type="match status" value="1"/>
</dbReference>
<dbReference type="Gene3D" id="3.80.10.10">
    <property type="entry name" value="Ribonuclease Inhibitor"/>
    <property type="match status" value="3"/>
</dbReference>
<dbReference type="SUPFAM" id="SSF52058">
    <property type="entry name" value="L domain-like"/>
    <property type="match status" value="1"/>
</dbReference>
<organism evidence="3 4">
    <name type="scientific">Anopheles epiroticus</name>
    <dbReference type="NCBI Taxonomy" id="199890"/>
    <lineage>
        <taxon>Eukaryota</taxon>
        <taxon>Metazoa</taxon>
        <taxon>Ecdysozoa</taxon>
        <taxon>Arthropoda</taxon>
        <taxon>Hexapoda</taxon>
        <taxon>Insecta</taxon>
        <taxon>Pterygota</taxon>
        <taxon>Neoptera</taxon>
        <taxon>Endopterygota</taxon>
        <taxon>Diptera</taxon>
        <taxon>Nematocera</taxon>
        <taxon>Culicoidea</taxon>
        <taxon>Culicidae</taxon>
        <taxon>Anophelinae</taxon>
        <taxon>Anopheles</taxon>
    </lineage>
</organism>
<sequence>MDQRFFAQMRNLHLQVWHTDGKRLEVTADNHLATLTLLAAPKLNNLVLHPNSHLRLLIICFCPLTGLTEQIINLQELNVLKIENCRLSGTFNLAELVVLQNLTTFSLEANKLTEVILRLDATTDGMESKLVILNLSSNRIKHFNLDVLRSFPAIKELHLFRNSLVTIDGTVYLPVLNTLDVRENLLTELDLSGCACGALVNVYALYNNLTSFPVFNESTVNIKVLDLSNNRLTTVSGKELQKQQQLTSLLLSSNALRHFTTDDDDDVGSDLEIELPSLDMLALQSNRLESLDLRGWKLPMLHTLHVILNPLKSIPDNLHERYPKLNKLICFCPDIECGWIQRNVQHVQQGSYEMSVARGRPGAVGSSHRCVTVPYVGCVRCAANQTKPKEE</sequence>
<dbReference type="InterPro" id="IPR032675">
    <property type="entry name" value="LRR_dom_sf"/>
</dbReference>